<reference evidence="1 2" key="1">
    <citation type="submission" date="2023-03" db="EMBL/GenBank/DDBJ databases">
        <title>High recombination rates correlate with genetic variation in Cardiocondyla obscurior ants.</title>
        <authorList>
            <person name="Errbii M."/>
        </authorList>
    </citation>
    <scope>NUCLEOTIDE SEQUENCE [LARGE SCALE GENOMIC DNA]</scope>
    <source>
        <strain evidence="1">Alpha-2009</strain>
        <tissue evidence="1">Whole body</tissue>
    </source>
</reference>
<organism evidence="1 2">
    <name type="scientific">Cardiocondyla obscurior</name>
    <dbReference type="NCBI Taxonomy" id="286306"/>
    <lineage>
        <taxon>Eukaryota</taxon>
        <taxon>Metazoa</taxon>
        <taxon>Ecdysozoa</taxon>
        <taxon>Arthropoda</taxon>
        <taxon>Hexapoda</taxon>
        <taxon>Insecta</taxon>
        <taxon>Pterygota</taxon>
        <taxon>Neoptera</taxon>
        <taxon>Endopterygota</taxon>
        <taxon>Hymenoptera</taxon>
        <taxon>Apocrita</taxon>
        <taxon>Aculeata</taxon>
        <taxon>Formicoidea</taxon>
        <taxon>Formicidae</taxon>
        <taxon>Myrmicinae</taxon>
        <taxon>Cardiocondyla</taxon>
    </lineage>
</organism>
<evidence type="ECO:0000313" key="1">
    <source>
        <dbReference type="EMBL" id="KAL0120905.1"/>
    </source>
</evidence>
<evidence type="ECO:0000313" key="2">
    <source>
        <dbReference type="Proteomes" id="UP001430953"/>
    </source>
</evidence>
<protein>
    <submittedName>
        <fullName evidence="1">Uncharacterized protein</fullName>
    </submittedName>
</protein>
<accession>A0AAW2G037</accession>
<proteinExistence type="predicted"/>
<comment type="caution">
    <text evidence="1">The sequence shown here is derived from an EMBL/GenBank/DDBJ whole genome shotgun (WGS) entry which is preliminary data.</text>
</comment>
<dbReference type="AlphaFoldDB" id="A0AAW2G037"/>
<keyword evidence="2" id="KW-1185">Reference proteome</keyword>
<name>A0AAW2G037_9HYME</name>
<dbReference type="Proteomes" id="UP001430953">
    <property type="component" value="Unassembled WGS sequence"/>
</dbReference>
<gene>
    <name evidence="1" type="ORF">PUN28_008535</name>
</gene>
<dbReference type="EMBL" id="JADYXP020000007">
    <property type="protein sequence ID" value="KAL0120905.1"/>
    <property type="molecule type" value="Genomic_DNA"/>
</dbReference>
<sequence length="100" mass="10633">MVVIARDGDRRGRGAAGCYSGVSNALPAAAAATLRRRSSQLGAPRELVRTHRAMRSHHRPRASSANLFGAARFCMYPVSATVKGPLRLPFVSSVKGTASR</sequence>